<reference evidence="2" key="1">
    <citation type="submission" date="2013-11" db="EMBL/GenBank/DDBJ databases">
        <authorList>
            <person name="Sternberg P."/>
            <person name="Dillman A."/>
            <person name="Macchietto M."/>
        </authorList>
    </citation>
    <scope>NUCLEOTIDE SEQUENCE</scope>
    <source>
        <strain evidence="2">ALL</strain>
    </source>
</reference>
<accession>A0A4U8V5M2</accession>
<comment type="caution">
    <text evidence="2">The sequence shown here is derived from an EMBL/GenBank/DDBJ whole genome shotgun (WGS) entry which is preliminary data.</text>
</comment>
<evidence type="ECO:0000313" key="2">
    <source>
        <dbReference type="EMBL" id="TMS40244.1"/>
    </source>
</evidence>
<name>A0A4U8V5M2_STECR</name>
<reference evidence="2" key="2">
    <citation type="journal article" date="2015" name="Genome Biol.">
        <title>Comparative genomics of Steinernema reveals deeply conserved gene regulatory networks.</title>
        <authorList>
            <person name="Dillman A.R."/>
            <person name="Macchietto M."/>
            <person name="Porter C.F."/>
            <person name="Rogers A."/>
            <person name="Williams B."/>
            <person name="Antoshechkin I."/>
            <person name="Lee M.M."/>
            <person name="Goodwin Z."/>
            <person name="Lu X."/>
            <person name="Lewis E.E."/>
            <person name="Goodrich-Blair H."/>
            <person name="Stock S.P."/>
            <person name="Adams B.J."/>
            <person name="Sternberg P.W."/>
            <person name="Mortazavi A."/>
        </authorList>
    </citation>
    <scope>NUCLEOTIDE SEQUENCE [LARGE SCALE GENOMIC DNA]</scope>
    <source>
        <strain evidence="2">ALL</strain>
    </source>
</reference>
<feature type="region of interest" description="Disordered" evidence="1">
    <location>
        <begin position="56"/>
        <end position="78"/>
    </location>
</feature>
<feature type="compositionally biased region" description="Basic and acidic residues" evidence="1">
    <location>
        <begin position="58"/>
        <end position="73"/>
    </location>
</feature>
<reference evidence="2" key="3">
    <citation type="journal article" date="2019" name="G3 (Bethesda)">
        <title>Hybrid Assembly of the Genome of the Entomopathogenic Nematode Steinernema carpocapsae Identifies the X-Chromosome.</title>
        <authorList>
            <person name="Serra L."/>
            <person name="Macchietto M."/>
            <person name="Macias-Munoz A."/>
            <person name="McGill C.J."/>
            <person name="Rodriguez I.M."/>
            <person name="Rodriguez B."/>
            <person name="Murad R."/>
            <person name="Mortazavi A."/>
        </authorList>
    </citation>
    <scope>NUCLEOTIDE SEQUENCE [LARGE SCALE GENOMIC DNA]</scope>
    <source>
        <strain evidence="2">ALL</strain>
    </source>
</reference>
<dbReference type="AlphaFoldDB" id="A0A4U8V5M2"/>
<protein>
    <submittedName>
        <fullName evidence="2">Uncharacterized protein</fullName>
    </submittedName>
</protein>
<dbReference type="EMBL" id="AZBU02000001">
    <property type="protein sequence ID" value="TMS40244.1"/>
    <property type="molecule type" value="Genomic_DNA"/>
</dbReference>
<sequence>MVFGFSVFRLEKSTFLLCRVGLDQSDESDHSAETFETDLFERTTVKTVFEMSDDEAIHDDTDSESHNSTEHSSLKSSLEDVTALRPLSLDFPCHCCKSTSGRHRRDFDIF</sequence>
<proteinExistence type="predicted"/>
<gene>
    <name evidence="2" type="ORF">L596_006642</name>
</gene>
<organism evidence="2">
    <name type="scientific">Steinernema carpocapsae</name>
    <name type="common">Entomopathogenic nematode</name>
    <dbReference type="NCBI Taxonomy" id="34508"/>
    <lineage>
        <taxon>Eukaryota</taxon>
        <taxon>Metazoa</taxon>
        <taxon>Ecdysozoa</taxon>
        <taxon>Nematoda</taxon>
        <taxon>Chromadorea</taxon>
        <taxon>Rhabditida</taxon>
        <taxon>Tylenchina</taxon>
        <taxon>Panagrolaimomorpha</taxon>
        <taxon>Strongyloidoidea</taxon>
        <taxon>Steinernematidae</taxon>
        <taxon>Steinernema</taxon>
    </lineage>
</organism>
<evidence type="ECO:0000256" key="1">
    <source>
        <dbReference type="SAM" id="MobiDB-lite"/>
    </source>
</evidence>